<dbReference type="PROSITE" id="PS50090">
    <property type="entry name" value="MYB_LIKE"/>
    <property type="match status" value="1"/>
</dbReference>
<dbReference type="GO" id="GO:0016514">
    <property type="term" value="C:SWI/SNF complex"/>
    <property type="evidence" value="ECO:0007669"/>
    <property type="project" value="TreeGrafter"/>
</dbReference>
<reference evidence="10" key="1">
    <citation type="submission" date="2021-03" db="EMBL/GenBank/DDBJ databases">
        <authorList>
            <person name="Palmer J.M."/>
        </authorList>
    </citation>
    <scope>NUCLEOTIDE SEQUENCE</scope>
    <source>
        <strain evidence="10">ARV_011</strain>
    </source>
</reference>
<evidence type="ECO:0000256" key="6">
    <source>
        <dbReference type="SAM" id="MobiDB-lite"/>
    </source>
</evidence>
<dbReference type="PANTHER" id="PTHR12802">
    <property type="entry name" value="SWI/SNF COMPLEX-RELATED"/>
    <property type="match status" value="1"/>
</dbReference>
<feature type="coiled-coil region" evidence="5">
    <location>
        <begin position="921"/>
        <end position="948"/>
    </location>
</feature>
<dbReference type="OrthoDB" id="118550at2759"/>
<keyword evidence="1" id="KW-0805">Transcription regulation</keyword>
<keyword evidence="2" id="KW-0238">DNA-binding</keyword>
<feature type="compositionally biased region" description="Polar residues" evidence="6">
    <location>
        <begin position="1029"/>
        <end position="1045"/>
    </location>
</feature>
<dbReference type="PROSITE" id="PS00213">
    <property type="entry name" value="LIPOCALIN"/>
    <property type="match status" value="1"/>
</dbReference>
<dbReference type="Gene3D" id="1.10.10.60">
    <property type="entry name" value="Homeodomain-like"/>
    <property type="match status" value="1"/>
</dbReference>
<evidence type="ECO:0000313" key="11">
    <source>
        <dbReference type="Proteomes" id="UP000790833"/>
    </source>
</evidence>
<name>A0A9P7V6J1_9ASCO</name>
<dbReference type="InterPro" id="IPR032451">
    <property type="entry name" value="SMARCC_C"/>
</dbReference>
<dbReference type="PROSITE" id="PS50934">
    <property type="entry name" value="SWIRM"/>
    <property type="match status" value="1"/>
</dbReference>
<feature type="compositionally biased region" description="Basic and acidic residues" evidence="6">
    <location>
        <begin position="174"/>
        <end position="185"/>
    </location>
</feature>
<dbReference type="InterPro" id="IPR009057">
    <property type="entry name" value="Homeodomain-like_sf"/>
</dbReference>
<feature type="domain" description="SWIRM" evidence="8">
    <location>
        <begin position="481"/>
        <end position="578"/>
    </location>
</feature>
<dbReference type="SUPFAM" id="SSF46689">
    <property type="entry name" value="Homeodomain-like"/>
    <property type="match status" value="2"/>
</dbReference>
<dbReference type="Pfam" id="PF00249">
    <property type="entry name" value="Myb_DNA-binding"/>
    <property type="match status" value="1"/>
</dbReference>
<dbReference type="Gene3D" id="1.10.10.10">
    <property type="entry name" value="Winged helix-like DNA-binding domain superfamily/Winged helix DNA-binding domain"/>
    <property type="match status" value="1"/>
</dbReference>
<dbReference type="PANTHER" id="PTHR12802:SF41">
    <property type="entry name" value="BRAHMA ASSOCIATED PROTEIN 155 KDA"/>
    <property type="match status" value="1"/>
</dbReference>
<evidence type="ECO:0000256" key="4">
    <source>
        <dbReference type="ARBA" id="ARBA00023242"/>
    </source>
</evidence>
<keyword evidence="5" id="KW-0175">Coiled coil</keyword>
<evidence type="ECO:0000313" key="10">
    <source>
        <dbReference type="EMBL" id="KAG7192290.1"/>
    </source>
</evidence>
<evidence type="ECO:0000256" key="1">
    <source>
        <dbReference type="ARBA" id="ARBA00023015"/>
    </source>
</evidence>
<dbReference type="InterPro" id="IPR017884">
    <property type="entry name" value="SANT_dom"/>
</dbReference>
<evidence type="ECO:0000259" key="9">
    <source>
        <dbReference type="PROSITE" id="PS51293"/>
    </source>
</evidence>
<evidence type="ECO:0000256" key="5">
    <source>
        <dbReference type="SAM" id="Coils"/>
    </source>
</evidence>
<dbReference type="InterPro" id="IPR022272">
    <property type="entry name" value="Lipocalin_CS"/>
</dbReference>
<feature type="region of interest" description="Disordered" evidence="6">
    <location>
        <begin position="1029"/>
        <end position="1054"/>
    </location>
</feature>
<feature type="region of interest" description="Disordered" evidence="6">
    <location>
        <begin position="808"/>
        <end position="881"/>
    </location>
</feature>
<dbReference type="RefSeq" id="XP_043047840.1">
    <property type="nucleotide sequence ID" value="XM_043192785.1"/>
</dbReference>
<dbReference type="Proteomes" id="UP000790833">
    <property type="component" value="Unassembled WGS sequence"/>
</dbReference>
<dbReference type="GO" id="GO:0003677">
    <property type="term" value="F:DNA binding"/>
    <property type="evidence" value="ECO:0007669"/>
    <property type="project" value="UniProtKB-KW"/>
</dbReference>
<evidence type="ECO:0000256" key="3">
    <source>
        <dbReference type="ARBA" id="ARBA00023163"/>
    </source>
</evidence>
<sequence length="1085" mass="120220">MEPPKPELADEGHASGQESLLGDDFDDTNHMMMSSTSPQGGYEVGIEGDVEPNSVTPNSSLLSLAKPPVESTLGLEVQLDSNEVKASMVEGETALSEAPELASIDDSVIPKDAGEIEISKNNFQKDPVATTIEPENDQLATDKEAETQDVNEMDFKEPVVATNLEITPEEELATQDKAEVDKDVNALDELPGPPIDSVPSEDAQLDMEVDDPKTLKNPTEEASEEAASIKDDDSTVPTAPPIEEEFTDFTADNMEIDLPIMPSSKSEDADFLAPTTESEKAGADVSNDMPISDNAEPIIKNGISETSAIADTPLEMRPTEDDNDSDDEAEIEEEEDEEDDDEEDDDDDDEGEADDNDLDDTENGVANDDIVDDTLKSKKIKRKESKKAKKLLKKKSSVVSIKTELKTNESTPVGFADKLDDESFLDDAVVQKEENQEPFVDDMMIDVNDVEREQKVSQEMAEAELEMKKVKSEAGRQTHTIVLPSYTIWFDMKKIHNVEKESLPEFFNSSHPSKSPKIYLNYRNFMINSYRINPNEYITLTSCRRNLVGDVGTLMRVYRFLNKWGLINYQVKPHFKPAYAIERHPNGQLIGLPYTGDYHVTYDSPRGLFPFETYKVNPEKINIEKLKTIVNGPPTASNQQPDRIKETPDQQKQQIEDSDAFNKRSYPGKAATDNGPSLKKIRLEEGEILGKSSIPWTNEQFDQLVKGVKEYQGDWYKIAKSVDGNKTPAECILKFLQLPIEDLFNPVKSNELLDLLKLAPNFPVSSVDNPVMSSLVFMTQLVDPEVAHAATEGARKVMDEKLKEKLESLKVGGSKAKSDREQEQEQDLKENKKQEVEEASQIKSETKESDNDEDMKIDVEDENNNDSKKETDSASPGDALGQASGATFGIVGARAHLFANFEEREMSKIGNTLVNQQLSKIDLKLSKVRELEQIYEKERNNLARQQEALFLDRLNLTKSTLAITEKLNTAASKIQTMLQAKESGGEGVQGGSVDASGELDETYNLLNQVNSLLYKPLELLITREKSSVNGSVKDNTSNGQNGTPNSATGLGSASASTTKLNELNSANDIKPLSIQMPQTFKVWVP</sequence>
<feature type="domain" description="SANT" evidence="9">
    <location>
        <begin position="691"/>
        <end position="743"/>
    </location>
</feature>
<dbReference type="GeneID" id="66115383"/>
<evidence type="ECO:0008006" key="12">
    <source>
        <dbReference type="Google" id="ProtNLM"/>
    </source>
</evidence>
<dbReference type="Pfam" id="PF16495">
    <property type="entry name" value="SWIRM-assoc_1"/>
    <property type="match status" value="1"/>
</dbReference>
<dbReference type="InterPro" id="IPR007526">
    <property type="entry name" value="SWIRM"/>
</dbReference>
<accession>A0A9P7V6J1</accession>
<keyword evidence="3" id="KW-0804">Transcription</keyword>
<dbReference type="GO" id="GO:0042393">
    <property type="term" value="F:histone binding"/>
    <property type="evidence" value="ECO:0007669"/>
    <property type="project" value="TreeGrafter"/>
</dbReference>
<dbReference type="GO" id="GO:0045893">
    <property type="term" value="P:positive regulation of DNA-templated transcription"/>
    <property type="evidence" value="ECO:0007669"/>
    <property type="project" value="TreeGrafter"/>
</dbReference>
<keyword evidence="4" id="KW-0539">Nucleus</keyword>
<feature type="region of interest" description="Disordered" evidence="6">
    <location>
        <begin position="1"/>
        <end position="59"/>
    </location>
</feature>
<dbReference type="FunFam" id="1.10.10.10:FF:000020">
    <property type="entry name" value="SWI/SNF complex subunit SMARCC2 isoform c"/>
    <property type="match status" value="1"/>
</dbReference>
<gene>
    <name evidence="10" type="ORF">KQ657_002009</name>
</gene>
<proteinExistence type="predicted"/>
<feature type="region of interest" description="Disordered" evidence="6">
    <location>
        <begin position="120"/>
        <end position="155"/>
    </location>
</feature>
<keyword evidence="11" id="KW-1185">Reference proteome</keyword>
<evidence type="ECO:0000259" key="7">
    <source>
        <dbReference type="PROSITE" id="PS50090"/>
    </source>
</evidence>
<feature type="region of interest" description="Disordered" evidence="6">
    <location>
        <begin position="630"/>
        <end position="677"/>
    </location>
</feature>
<dbReference type="AlphaFoldDB" id="A0A9P7V6J1"/>
<feature type="domain" description="Myb-like" evidence="7">
    <location>
        <begin position="695"/>
        <end position="739"/>
    </location>
</feature>
<dbReference type="Pfam" id="PF04433">
    <property type="entry name" value="SWIRM"/>
    <property type="match status" value="1"/>
</dbReference>
<dbReference type="PROSITE" id="PS51293">
    <property type="entry name" value="SANT"/>
    <property type="match status" value="1"/>
</dbReference>
<feature type="compositionally biased region" description="Basic and acidic residues" evidence="6">
    <location>
        <begin position="816"/>
        <end position="836"/>
    </location>
</feature>
<protein>
    <recommendedName>
        <fullName evidence="12">SWI/SNF complex subunit SWI3</fullName>
    </recommendedName>
</protein>
<dbReference type="InterPro" id="IPR036388">
    <property type="entry name" value="WH-like_DNA-bd_sf"/>
</dbReference>
<organism evidence="10 11">
    <name type="scientific">Scheffersomyces spartinae</name>
    <dbReference type="NCBI Taxonomy" id="45513"/>
    <lineage>
        <taxon>Eukaryota</taxon>
        <taxon>Fungi</taxon>
        <taxon>Dikarya</taxon>
        <taxon>Ascomycota</taxon>
        <taxon>Saccharomycotina</taxon>
        <taxon>Pichiomycetes</taxon>
        <taxon>Debaryomycetaceae</taxon>
        <taxon>Scheffersomyces</taxon>
    </lineage>
</organism>
<feature type="region of interest" description="Disordered" evidence="6">
    <location>
        <begin position="167"/>
        <end position="372"/>
    </location>
</feature>
<evidence type="ECO:0000256" key="2">
    <source>
        <dbReference type="ARBA" id="ARBA00023125"/>
    </source>
</evidence>
<feature type="compositionally biased region" description="Basic and acidic residues" evidence="6">
    <location>
        <begin position="1"/>
        <end position="13"/>
    </location>
</feature>
<dbReference type="InterPro" id="IPR001005">
    <property type="entry name" value="SANT/Myb"/>
</dbReference>
<feature type="compositionally biased region" description="Acidic residues" evidence="6">
    <location>
        <begin position="321"/>
        <end position="362"/>
    </location>
</feature>
<dbReference type="CDD" id="cd00167">
    <property type="entry name" value="SANT"/>
    <property type="match status" value="1"/>
</dbReference>
<feature type="compositionally biased region" description="Basic and acidic residues" evidence="6">
    <location>
        <begin position="844"/>
        <end position="858"/>
    </location>
</feature>
<dbReference type="SMART" id="SM00717">
    <property type="entry name" value="SANT"/>
    <property type="match status" value="1"/>
</dbReference>
<dbReference type="EMBL" id="JAHMUF010000019">
    <property type="protein sequence ID" value="KAG7192290.1"/>
    <property type="molecule type" value="Genomic_DNA"/>
</dbReference>
<comment type="caution">
    <text evidence="10">The sequence shown here is derived from an EMBL/GenBank/DDBJ whole genome shotgun (WGS) entry which is preliminary data.</text>
</comment>
<evidence type="ECO:0000259" key="8">
    <source>
        <dbReference type="PROSITE" id="PS50934"/>
    </source>
</evidence>